<dbReference type="Pfam" id="PF07766">
    <property type="entry name" value="LETM1_RBD"/>
    <property type="match status" value="1"/>
</dbReference>
<dbReference type="PROSITE" id="PS51758">
    <property type="entry name" value="LETM1_RBD"/>
    <property type="match status" value="1"/>
</dbReference>
<proteinExistence type="predicted"/>
<dbReference type="PANTHER" id="PTHR14009:SF6">
    <property type="entry name" value="LETM1 RBD DOMAIN-CONTAINING PROTEIN"/>
    <property type="match status" value="1"/>
</dbReference>
<keyword evidence="5 7" id="KW-0496">Mitochondrion</keyword>
<evidence type="ECO:0000313" key="10">
    <source>
        <dbReference type="EMBL" id="KAF2150837.1"/>
    </source>
</evidence>
<evidence type="ECO:0000256" key="1">
    <source>
        <dbReference type="ARBA" id="ARBA00004434"/>
    </source>
</evidence>
<evidence type="ECO:0000256" key="2">
    <source>
        <dbReference type="ARBA" id="ARBA00022692"/>
    </source>
</evidence>
<dbReference type="PANTHER" id="PTHR14009">
    <property type="entry name" value="LEUCINE ZIPPER-EF-HAND CONTAINING TRANSMEMBRANE PROTEIN"/>
    <property type="match status" value="1"/>
</dbReference>
<dbReference type="InterPro" id="IPR044202">
    <property type="entry name" value="LETM1/MDM38-like"/>
</dbReference>
<evidence type="ECO:0000256" key="3">
    <source>
        <dbReference type="ARBA" id="ARBA00022792"/>
    </source>
</evidence>
<organism evidence="10 11">
    <name type="scientific">Myriangium duriaei CBS 260.36</name>
    <dbReference type="NCBI Taxonomy" id="1168546"/>
    <lineage>
        <taxon>Eukaryota</taxon>
        <taxon>Fungi</taxon>
        <taxon>Dikarya</taxon>
        <taxon>Ascomycota</taxon>
        <taxon>Pezizomycotina</taxon>
        <taxon>Dothideomycetes</taxon>
        <taxon>Dothideomycetidae</taxon>
        <taxon>Myriangiales</taxon>
        <taxon>Myriangiaceae</taxon>
        <taxon>Myriangium</taxon>
    </lineage>
</organism>
<evidence type="ECO:0000259" key="9">
    <source>
        <dbReference type="PROSITE" id="PS51758"/>
    </source>
</evidence>
<evidence type="ECO:0000256" key="6">
    <source>
        <dbReference type="ARBA" id="ARBA00023136"/>
    </source>
</evidence>
<dbReference type="GO" id="GO:0030003">
    <property type="term" value="P:intracellular monoatomic cation homeostasis"/>
    <property type="evidence" value="ECO:0007669"/>
    <property type="project" value="TreeGrafter"/>
</dbReference>
<feature type="region of interest" description="Disordered" evidence="8">
    <location>
        <begin position="61"/>
        <end position="87"/>
    </location>
</feature>
<evidence type="ECO:0000256" key="5">
    <source>
        <dbReference type="ARBA" id="ARBA00023128"/>
    </source>
</evidence>
<keyword evidence="6" id="KW-0472">Membrane</keyword>
<reference evidence="10" key="1">
    <citation type="journal article" date="2020" name="Stud. Mycol.">
        <title>101 Dothideomycetes genomes: a test case for predicting lifestyles and emergence of pathogens.</title>
        <authorList>
            <person name="Haridas S."/>
            <person name="Albert R."/>
            <person name="Binder M."/>
            <person name="Bloem J."/>
            <person name="Labutti K."/>
            <person name="Salamov A."/>
            <person name="Andreopoulos B."/>
            <person name="Baker S."/>
            <person name="Barry K."/>
            <person name="Bills G."/>
            <person name="Bluhm B."/>
            <person name="Cannon C."/>
            <person name="Castanera R."/>
            <person name="Culley D."/>
            <person name="Daum C."/>
            <person name="Ezra D."/>
            <person name="Gonzalez J."/>
            <person name="Henrissat B."/>
            <person name="Kuo A."/>
            <person name="Liang C."/>
            <person name="Lipzen A."/>
            <person name="Lutzoni F."/>
            <person name="Magnuson J."/>
            <person name="Mondo S."/>
            <person name="Nolan M."/>
            <person name="Ohm R."/>
            <person name="Pangilinan J."/>
            <person name="Park H.-J."/>
            <person name="Ramirez L."/>
            <person name="Alfaro M."/>
            <person name="Sun H."/>
            <person name="Tritt A."/>
            <person name="Yoshinaga Y."/>
            <person name="Zwiers L.-H."/>
            <person name="Turgeon B."/>
            <person name="Goodwin S."/>
            <person name="Spatafora J."/>
            <person name="Crous P."/>
            <person name="Grigoriev I."/>
        </authorList>
    </citation>
    <scope>NUCLEOTIDE SEQUENCE</scope>
    <source>
        <strain evidence="10">CBS 260.36</strain>
    </source>
</reference>
<evidence type="ECO:0000256" key="7">
    <source>
        <dbReference type="PROSITE-ProRule" id="PRU01094"/>
    </source>
</evidence>
<keyword evidence="3" id="KW-0999">Mitochondrion inner membrane</keyword>
<dbReference type="InterPro" id="IPR033122">
    <property type="entry name" value="LETM1-like_RBD"/>
</dbReference>
<comment type="subcellular location">
    <subcellularLocation>
        <location evidence="1">Mitochondrion inner membrane</location>
        <topology evidence="1">Single-pass membrane protein</topology>
    </subcellularLocation>
</comment>
<keyword evidence="4" id="KW-1133">Transmembrane helix</keyword>
<keyword evidence="2" id="KW-0812">Transmembrane</keyword>
<dbReference type="EMBL" id="ML996089">
    <property type="protein sequence ID" value="KAF2150837.1"/>
    <property type="molecule type" value="Genomic_DNA"/>
</dbReference>
<protein>
    <recommendedName>
        <fullName evidence="9">Letm1 RBD domain-containing protein</fullName>
    </recommendedName>
</protein>
<dbReference type="Proteomes" id="UP000799439">
    <property type="component" value="Unassembled WGS sequence"/>
</dbReference>
<accession>A0A9P4MF96</accession>
<evidence type="ECO:0000256" key="8">
    <source>
        <dbReference type="SAM" id="MobiDB-lite"/>
    </source>
</evidence>
<evidence type="ECO:0000256" key="4">
    <source>
        <dbReference type="ARBA" id="ARBA00022989"/>
    </source>
</evidence>
<dbReference type="AlphaFoldDB" id="A0A9P4MF96"/>
<comment type="caution">
    <text evidence="10">The sequence shown here is derived from an EMBL/GenBank/DDBJ whole genome shotgun (WGS) entry which is preliminary data.</text>
</comment>
<gene>
    <name evidence="10" type="ORF">K461DRAFT_280867</name>
</gene>
<sequence>MLKTCRGPGPTPLWLFSRHHYSAIGHSQRRRRLSPTTQPLFNDATIRGVLRTRFRSDVSLTSNSRQDLDRKFNPPSSTLPPPLELPTRGPNDSLIRYLFQLGRAYGRFYWAGLKLIWSNHKRARDMKQDFEVLRRWAASRDASLSKLGNSSQELTMLAIAMESTGEWKELVTAKLQSSEKVFLSSQLKLANVTRARFQTLIRDDEDWKKLPQFAVLVAAAGEYLPLLVPFMPKLVPRTCRIPKQIQGMRKNRERRANLSFEAGFEALSKDKIREAVIAARSIADKELVHSYIHASTPATYLMADTIIDKLSMPQLVHASTMLDLHGRWWARIGLNPPQGMMKRRVKRRLQYLAVDDTLLLRSAEGIDALNAEEVRIACDERAMKVTDRETEELRTALKDWLSNLKSDDVIAYFEALFNTNRRPGSLKNSDT</sequence>
<feature type="domain" description="Letm1 RBD" evidence="9">
    <location>
        <begin position="226"/>
        <end position="431"/>
    </location>
</feature>
<dbReference type="GO" id="GO:0005743">
    <property type="term" value="C:mitochondrial inner membrane"/>
    <property type="evidence" value="ECO:0007669"/>
    <property type="project" value="UniProtKB-SubCell"/>
</dbReference>
<evidence type="ECO:0000313" key="11">
    <source>
        <dbReference type="Proteomes" id="UP000799439"/>
    </source>
</evidence>
<keyword evidence="11" id="KW-1185">Reference proteome</keyword>
<dbReference type="OrthoDB" id="73691at2759"/>
<name>A0A9P4MF96_9PEZI</name>
<dbReference type="GO" id="GO:0043022">
    <property type="term" value="F:ribosome binding"/>
    <property type="evidence" value="ECO:0007669"/>
    <property type="project" value="InterPro"/>
</dbReference>